<proteinExistence type="predicted"/>
<organism evidence="2 3">
    <name type="scientific">Acrodontium crateriforme</name>
    <dbReference type="NCBI Taxonomy" id="150365"/>
    <lineage>
        <taxon>Eukaryota</taxon>
        <taxon>Fungi</taxon>
        <taxon>Dikarya</taxon>
        <taxon>Ascomycota</taxon>
        <taxon>Pezizomycotina</taxon>
        <taxon>Dothideomycetes</taxon>
        <taxon>Dothideomycetidae</taxon>
        <taxon>Mycosphaerellales</taxon>
        <taxon>Teratosphaeriaceae</taxon>
        <taxon>Acrodontium</taxon>
    </lineage>
</organism>
<feature type="region of interest" description="Disordered" evidence="1">
    <location>
        <begin position="1"/>
        <end position="21"/>
    </location>
</feature>
<evidence type="ECO:0000313" key="2">
    <source>
        <dbReference type="EMBL" id="WPH03410.1"/>
    </source>
</evidence>
<evidence type="ECO:0000256" key="1">
    <source>
        <dbReference type="SAM" id="MobiDB-lite"/>
    </source>
</evidence>
<keyword evidence="3" id="KW-1185">Reference proteome</keyword>
<dbReference type="Proteomes" id="UP001303373">
    <property type="component" value="Chromosome 10"/>
</dbReference>
<accession>A0AAQ3M9F6</accession>
<dbReference type="EMBL" id="CP138589">
    <property type="protein sequence ID" value="WPH03410.1"/>
    <property type="molecule type" value="Genomic_DNA"/>
</dbReference>
<reference evidence="2 3" key="1">
    <citation type="submission" date="2023-11" db="EMBL/GenBank/DDBJ databases">
        <title>An acidophilic fungus is an integral part of prey digestion in a carnivorous sundew plant.</title>
        <authorList>
            <person name="Tsai I.J."/>
        </authorList>
    </citation>
    <scope>NUCLEOTIDE SEQUENCE [LARGE SCALE GENOMIC DNA]</scope>
    <source>
        <strain evidence="2">169a</strain>
    </source>
</reference>
<feature type="region of interest" description="Disordered" evidence="1">
    <location>
        <begin position="34"/>
        <end position="126"/>
    </location>
</feature>
<gene>
    <name evidence="2" type="ORF">R9X50_00629000</name>
</gene>
<feature type="compositionally biased region" description="Basic and acidic residues" evidence="1">
    <location>
        <begin position="47"/>
        <end position="60"/>
    </location>
</feature>
<evidence type="ECO:0000313" key="3">
    <source>
        <dbReference type="Proteomes" id="UP001303373"/>
    </source>
</evidence>
<dbReference type="AlphaFoldDB" id="A0AAQ3M9F6"/>
<feature type="compositionally biased region" description="Polar residues" evidence="1">
    <location>
        <begin position="99"/>
        <end position="111"/>
    </location>
</feature>
<sequence length="126" mass="13106">MSDNSKLMSTEIGGEGGQYEGDLGLVDQAKKSSGQLGAVDTTIDQSRTTEDLQRQKERGEQTAANIRYGQAISEEGMGGMTQGMTGQSSDDGYGKVNQGVESANSETTKQAQGYGKGSGVDEEVGA</sequence>
<protein>
    <submittedName>
        <fullName evidence="2">Uncharacterized protein</fullName>
    </submittedName>
</protein>
<name>A0AAQ3M9F6_9PEZI</name>